<dbReference type="PANTHER" id="PTHR23419">
    <property type="entry name" value="DIVALENT CATION TOLERANCE CUTA-RELATED"/>
    <property type="match status" value="1"/>
</dbReference>
<evidence type="ECO:0000313" key="4">
    <source>
        <dbReference type="Proteomes" id="UP000005408"/>
    </source>
</evidence>
<evidence type="ECO:0008006" key="5">
    <source>
        <dbReference type="Google" id="ProtNLM"/>
    </source>
</evidence>
<evidence type="ECO:0000256" key="2">
    <source>
        <dbReference type="SAM" id="Phobius"/>
    </source>
</evidence>
<dbReference type="Proteomes" id="UP000005408">
    <property type="component" value="Unassembled WGS sequence"/>
</dbReference>
<reference evidence="3" key="1">
    <citation type="submission" date="2022-08" db="UniProtKB">
        <authorList>
            <consortium name="EnsemblMetazoa"/>
        </authorList>
    </citation>
    <scope>IDENTIFICATION</scope>
    <source>
        <strain evidence="3">05x7-T-G4-1.051#20</strain>
    </source>
</reference>
<dbReference type="PANTHER" id="PTHR23419:SF8">
    <property type="entry name" value="FI09726P"/>
    <property type="match status" value="1"/>
</dbReference>
<accession>A0A8W8LEF5</accession>
<keyword evidence="4" id="KW-1185">Reference proteome</keyword>
<protein>
    <recommendedName>
        <fullName evidence="5">CutA-like protein</fullName>
    </recommendedName>
</protein>
<dbReference type="EnsemblMetazoa" id="G27172.8">
    <property type="protein sequence ID" value="G27172.8:cds"/>
    <property type="gene ID" value="G27172"/>
</dbReference>
<feature type="transmembrane region" description="Helical" evidence="2">
    <location>
        <begin position="50"/>
        <end position="71"/>
    </location>
</feature>
<dbReference type="InterPro" id="IPR004323">
    <property type="entry name" value="Ion_tolerance_CutA"/>
</dbReference>
<dbReference type="GO" id="GO:0010038">
    <property type="term" value="P:response to metal ion"/>
    <property type="evidence" value="ECO:0007669"/>
    <property type="project" value="InterPro"/>
</dbReference>
<dbReference type="AlphaFoldDB" id="A0A8W8LEF5"/>
<keyword evidence="2" id="KW-0472">Membrane</keyword>
<keyword evidence="2" id="KW-1133">Transmembrane helix</keyword>
<evidence type="ECO:0000256" key="1">
    <source>
        <dbReference type="ARBA" id="ARBA00010169"/>
    </source>
</evidence>
<dbReference type="InterPro" id="IPR015867">
    <property type="entry name" value="N-reg_PII/ATP_PRibTrfase_C"/>
</dbReference>
<proteinExistence type="inferred from homology"/>
<dbReference type="Pfam" id="PF03091">
    <property type="entry name" value="CutA1"/>
    <property type="match status" value="1"/>
</dbReference>
<comment type="similarity">
    <text evidence="1">Belongs to the CutA family.</text>
</comment>
<dbReference type="InterPro" id="IPR011322">
    <property type="entry name" value="N-reg_PII-like_a/b"/>
</dbReference>
<organism evidence="3 4">
    <name type="scientific">Magallana gigas</name>
    <name type="common">Pacific oyster</name>
    <name type="synonym">Crassostrea gigas</name>
    <dbReference type="NCBI Taxonomy" id="29159"/>
    <lineage>
        <taxon>Eukaryota</taxon>
        <taxon>Metazoa</taxon>
        <taxon>Spiralia</taxon>
        <taxon>Lophotrochozoa</taxon>
        <taxon>Mollusca</taxon>
        <taxon>Bivalvia</taxon>
        <taxon>Autobranchia</taxon>
        <taxon>Pteriomorphia</taxon>
        <taxon>Ostreida</taxon>
        <taxon>Ostreoidea</taxon>
        <taxon>Ostreidae</taxon>
        <taxon>Magallana</taxon>
    </lineage>
</organism>
<dbReference type="SUPFAM" id="SSF54913">
    <property type="entry name" value="GlnB-like"/>
    <property type="match status" value="1"/>
</dbReference>
<dbReference type="Gene3D" id="3.30.70.120">
    <property type="match status" value="1"/>
</dbReference>
<sequence>MFYVPIYRRRLIETFNTVQTNNPKPEITAVDLHCTRRPKVKLKLEFSRRCFVISTSLILLGVCMSPFFGLLRRTLSTMSQQGSYSVAFVTINKMEEAKKLAAGLVKEKHAACVNIIPGLISVYEWEGKINEDPELLLKIKTATSKVDDVIKYVRENHPYDVAEVISVKIDNGNPPYLKWIDEVVGTKA</sequence>
<keyword evidence="2" id="KW-0812">Transmembrane</keyword>
<evidence type="ECO:0000313" key="3">
    <source>
        <dbReference type="EnsemblMetazoa" id="G27172.8:cds"/>
    </source>
</evidence>
<name>A0A8W8LEF5_MAGGI</name>
<dbReference type="GO" id="GO:0005507">
    <property type="term" value="F:copper ion binding"/>
    <property type="evidence" value="ECO:0007669"/>
    <property type="project" value="TreeGrafter"/>
</dbReference>